<dbReference type="InterPro" id="IPR011989">
    <property type="entry name" value="ARM-like"/>
</dbReference>
<dbReference type="PIRSF" id="PIRSF005250">
    <property type="entry name" value="UCP005250"/>
    <property type="match status" value="1"/>
</dbReference>
<organism evidence="4 5">
    <name type="scientific">Glarea lozoyensis (strain ATCC 20868 / MF5171)</name>
    <dbReference type="NCBI Taxonomy" id="1116229"/>
    <lineage>
        <taxon>Eukaryota</taxon>
        <taxon>Fungi</taxon>
        <taxon>Dikarya</taxon>
        <taxon>Ascomycota</taxon>
        <taxon>Pezizomycotina</taxon>
        <taxon>Leotiomycetes</taxon>
        <taxon>Helotiales</taxon>
        <taxon>Helotiaceae</taxon>
        <taxon>Glarea</taxon>
    </lineage>
</organism>
<evidence type="ECO:0000256" key="1">
    <source>
        <dbReference type="SAM" id="MobiDB-lite"/>
    </source>
</evidence>
<feature type="domain" description="TTI1 N-terminal TPR" evidence="2">
    <location>
        <begin position="13"/>
        <end position="350"/>
    </location>
</feature>
<dbReference type="InterPro" id="IPR016441">
    <property type="entry name" value="Tti1"/>
</dbReference>
<dbReference type="Pfam" id="PF24173">
    <property type="entry name" value="TPR_TTI1_N"/>
    <property type="match status" value="1"/>
</dbReference>
<evidence type="ECO:0000259" key="2">
    <source>
        <dbReference type="Pfam" id="PF24173"/>
    </source>
</evidence>
<dbReference type="eggNOG" id="KOG4524">
    <property type="taxonomic scope" value="Eukaryota"/>
</dbReference>
<dbReference type="PANTHER" id="PTHR18460">
    <property type="entry name" value="TEL2 INTERACTING PROTEIN 1 TTI1 FAMILY MEMBER"/>
    <property type="match status" value="1"/>
</dbReference>
<dbReference type="GO" id="GO:0005737">
    <property type="term" value="C:cytoplasm"/>
    <property type="evidence" value="ECO:0007669"/>
    <property type="project" value="TreeGrafter"/>
</dbReference>
<evidence type="ECO:0000313" key="4">
    <source>
        <dbReference type="EMBL" id="EPE24996.1"/>
    </source>
</evidence>
<dbReference type="AlphaFoldDB" id="S3CYT5"/>
<reference evidence="4 5" key="1">
    <citation type="journal article" date="2013" name="BMC Genomics">
        <title>Genomics-driven discovery of the pneumocandin biosynthetic gene cluster in the fungus Glarea lozoyensis.</title>
        <authorList>
            <person name="Chen L."/>
            <person name="Yue Q."/>
            <person name="Zhang X."/>
            <person name="Xiang M."/>
            <person name="Wang C."/>
            <person name="Li S."/>
            <person name="Che Y."/>
            <person name="Ortiz-Lopez F.J."/>
            <person name="Bills G.F."/>
            <person name="Liu X."/>
            <person name="An Z."/>
        </authorList>
    </citation>
    <scope>NUCLEOTIDE SEQUENCE [LARGE SCALE GENOMIC DNA]</scope>
    <source>
        <strain evidence="5">ATCC 20868 / MF5171</strain>
    </source>
</reference>
<dbReference type="InterPro" id="IPR057567">
    <property type="entry name" value="TPR_TTI1_C"/>
</dbReference>
<dbReference type="HOGENOM" id="CLU_005544_0_0_1"/>
<name>S3CYT5_GLAL2</name>
<dbReference type="GeneID" id="19470618"/>
<sequence length="1029" mass="113052">MDNGGRSARNELFQLLKPRCVELTQLALRDDGSPNSTKSLVTTTSQVLVILEKHCKRPDGAFDEKLAEYVFFPLSQMLKKKKKYTDHLAELIVKCIRVLLDSGWSRKIPLGLASQLLILLAFIVGGPPDEKQLIPEEIVSEGYGALVALFDAMALTPGGSAALVESATVPALGHCMTVILEGITDGPSAQVQLQALAALDSAWRSIKDSQALATFLPGTISGLTKTLMPATTARRSRRTLINALEVLERVLSSTLSDIHTSGIRNTVKIPKSTAESEINQKVFTPAWLKATTAQIKLALSNVVRLRKNDGPGVRQALNRFCLRILDECHETLFESTSLLVETCMALDEDEIKDDFFAEKTTLTDLAIIHPDIGELVKTTSYNWVTSLPRLMQSNDEAAKSEAIERLQRASRLVKNLGIDSAVLEDALGSSLRDSITLTLESLPSSAGLQEAEFNPNSQAVTSLVKHENQEIQFRPIIMAEESQKKTRQSLVGLVTNLGSREAQLKLGGEMLEYVQNASGPSLVAAYWLSFQSLQAAANANKEMDEFFETALTLSDEQEAMDEELMAYSQLILANGSEEQYDWLMQAIALEVVADRAMRLKKKFRPELIDTLYPIVQLLGSPNDRLRDHAISCLFLLSDSCGYGSASELIVDNVDYMVNSISLRLNTFDISPQTPQVLVMMLHLTGPSLLLYLDDVVGSIFAALDNFHGYQNLVDTLFTVLDEIVKVGSTSNQLQITDTPDEPIMDKSPPTISQLITLLSTSSIDEESLPYEPTPHQPWKSAATLLDEAEARTNSPSSSDNEEEGFPPAQELEPAKPTKIHTLLKNITSLSQHYLTSPSPHLRTKLLSLIATASPGLAGLQRTFLPLINEIWPVVVNLLHDDSAYVVVTAMSTIATLAEQAGEFLRGRISMEWISLMGYARQFKIQAKKAGAGAGSRGVFSEASRKWEGMIQLLCKVVEFVGVADEEFDEVVEVLGSVVWERESVRAALSEERGNRDAVWLVCLRKGVGGGEKRWETPTMDGYKFVDVLG</sequence>
<evidence type="ECO:0000313" key="5">
    <source>
        <dbReference type="Proteomes" id="UP000016922"/>
    </source>
</evidence>
<dbReference type="RefSeq" id="XP_008087911.1">
    <property type="nucleotide sequence ID" value="XM_008089720.1"/>
</dbReference>
<proteinExistence type="predicted"/>
<dbReference type="KEGG" id="glz:GLAREA_11577"/>
<accession>S3CYT5</accession>
<dbReference type="EMBL" id="KE145372">
    <property type="protein sequence ID" value="EPE24996.1"/>
    <property type="molecule type" value="Genomic_DNA"/>
</dbReference>
<gene>
    <name evidence="4" type="ORF">GLAREA_11577</name>
</gene>
<dbReference type="OrthoDB" id="49511at2759"/>
<feature type="region of interest" description="Disordered" evidence="1">
    <location>
        <begin position="787"/>
        <end position="814"/>
    </location>
</feature>
<dbReference type="Pfam" id="PF24181">
    <property type="entry name" value="TPR_TTI1_C"/>
    <property type="match status" value="1"/>
</dbReference>
<keyword evidence="5" id="KW-1185">Reference proteome</keyword>
<dbReference type="InterPro" id="IPR016024">
    <property type="entry name" value="ARM-type_fold"/>
</dbReference>
<dbReference type="Proteomes" id="UP000016922">
    <property type="component" value="Unassembled WGS sequence"/>
</dbReference>
<dbReference type="InterPro" id="IPR057566">
    <property type="entry name" value="TPR_TTI1_N"/>
</dbReference>
<dbReference type="Pfam" id="PF21547">
    <property type="entry name" value="TTI1"/>
    <property type="match status" value="1"/>
</dbReference>
<dbReference type="InterPro" id="IPR052587">
    <property type="entry name" value="TELO2-interacting_protein_1"/>
</dbReference>
<dbReference type="SUPFAM" id="SSF48371">
    <property type="entry name" value="ARM repeat"/>
    <property type="match status" value="1"/>
</dbReference>
<feature type="domain" description="TTI1 C-terminal TPR" evidence="3">
    <location>
        <begin position="785"/>
        <end position="973"/>
    </location>
</feature>
<dbReference type="PANTHER" id="PTHR18460:SF3">
    <property type="entry name" value="TELO2-INTERACTING PROTEIN 1 HOMOLOG"/>
    <property type="match status" value="1"/>
</dbReference>
<dbReference type="STRING" id="1116229.S3CYT5"/>
<dbReference type="InterPro" id="IPR049362">
    <property type="entry name" value="TTI1_rpt"/>
</dbReference>
<evidence type="ECO:0000259" key="3">
    <source>
        <dbReference type="Pfam" id="PF24181"/>
    </source>
</evidence>
<dbReference type="Gene3D" id="1.25.10.10">
    <property type="entry name" value="Leucine-rich Repeat Variant"/>
    <property type="match status" value="1"/>
</dbReference>
<dbReference type="OMA" id="PHPKKPW"/>
<protein>
    <submittedName>
        <fullName evidence="4">ARM repeat-containing protein</fullName>
    </submittedName>
</protein>